<dbReference type="InterPro" id="IPR007074">
    <property type="entry name" value="LicD/FKTN/FKRP_NTP_transf"/>
</dbReference>
<protein>
    <submittedName>
        <fullName evidence="6">LicD family-domain-containing protein</fullName>
    </submittedName>
</protein>
<keyword evidence="4" id="KW-0472">Membrane</keyword>
<keyword evidence="2" id="KW-0812">Transmembrane</keyword>
<sequence>MKLSIFHLPRAPLSLFILFALVIAYLLLGAAAISRTSSSSKPPPENLQQWAPLERSIDHPHTDEKYFNEAGNTLELSHYDGRYYRGEVPYEAHRDVLTQLIRSYLSVTSSLGLETWIAHGTLLGWWWNGRVMPWDYDLDAQVSIATLDSMAQHLNGTLHEWKYVLASEEDTDDETYAERNTITKTYLLDINPNYIEVDRMQGNNVIDARWIDVETGMFVDITALVEREPDTMPGQWSCKNFHYYKTEDIWPLRETNFEGVEARIPFEFENVLIAEYGEKALVVTEWEGHRWHPDLKEWIRNGWNDTGLEKPL</sequence>
<comment type="subcellular location">
    <subcellularLocation>
        <location evidence="1">Membrane</location>
        <topology evidence="1">Single-pass membrane protein</topology>
    </subcellularLocation>
</comment>
<evidence type="ECO:0000259" key="5">
    <source>
        <dbReference type="Pfam" id="PF04991"/>
    </source>
</evidence>
<dbReference type="GO" id="GO:0009100">
    <property type="term" value="P:glycoprotein metabolic process"/>
    <property type="evidence" value="ECO:0007669"/>
    <property type="project" value="UniProtKB-ARBA"/>
</dbReference>
<evidence type="ECO:0000313" key="7">
    <source>
        <dbReference type="Proteomes" id="UP001321749"/>
    </source>
</evidence>
<dbReference type="InterPro" id="IPR009644">
    <property type="entry name" value="FKTN/MNN4/W02B3.4-1"/>
</dbReference>
<dbReference type="PANTHER" id="PTHR15407:SF28">
    <property type="entry name" value="RIBITOL-5-PHOSPHATE TRANSFERASE FKTN"/>
    <property type="match status" value="1"/>
</dbReference>
<feature type="domain" description="LicD/FKTN/FKRP nucleotidyltransferase" evidence="5">
    <location>
        <begin position="239"/>
        <end position="277"/>
    </location>
</feature>
<dbReference type="GO" id="GO:0016020">
    <property type="term" value="C:membrane"/>
    <property type="evidence" value="ECO:0007669"/>
    <property type="project" value="UniProtKB-SubCell"/>
</dbReference>
<keyword evidence="7" id="KW-1185">Reference proteome</keyword>
<accession>A0AAV9HJD2</accession>
<feature type="domain" description="LicD/FKTN/FKRP nucleotidyltransferase" evidence="5">
    <location>
        <begin position="110"/>
        <end position="230"/>
    </location>
</feature>
<dbReference type="EMBL" id="MU865023">
    <property type="protein sequence ID" value="KAK4459946.1"/>
    <property type="molecule type" value="Genomic_DNA"/>
</dbReference>
<evidence type="ECO:0000256" key="4">
    <source>
        <dbReference type="ARBA" id="ARBA00023136"/>
    </source>
</evidence>
<evidence type="ECO:0000256" key="3">
    <source>
        <dbReference type="ARBA" id="ARBA00022989"/>
    </source>
</evidence>
<organism evidence="6 7">
    <name type="scientific">Cladorrhinum samala</name>
    <dbReference type="NCBI Taxonomy" id="585594"/>
    <lineage>
        <taxon>Eukaryota</taxon>
        <taxon>Fungi</taxon>
        <taxon>Dikarya</taxon>
        <taxon>Ascomycota</taxon>
        <taxon>Pezizomycotina</taxon>
        <taxon>Sordariomycetes</taxon>
        <taxon>Sordariomycetidae</taxon>
        <taxon>Sordariales</taxon>
        <taxon>Podosporaceae</taxon>
        <taxon>Cladorrhinum</taxon>
    </lineage>
</organism>
<gene>
    <name evidence="6" type="ORF">QBC42DRAFT_348412</name>
</gene>
<reference evidence="6" key="1">
    <citation type="journal article" date="2023" name="Mol. Phylogenet. Evol.">
        <title>Genome-scale phylogeny and comparative genomics of the fungal order Sordariales.</title>
        <authorList>
            <person name="Hensen N."/>
            <person name="Bonometti L."/>
            <person name="Westerberg I."/>
            <person name="Brannstrom I.O."/>
            <person name="Guillou S."/>
            <person name="Cros-Aarteil S."/>
            <person name="Calhoun S."/>
            <person name="Haridas S."/>
            <person name="Kuo A."/>
            <person name="Mondo S."/>
            <person name="Pangilinan J."/>
            <person name="Riley R."/>
            <person name="LaButti K."/>
            <person name="Andreopoulos B."/>
            <person name="Lipzen A."/>
            <person name="Chen C."/>
            <person name="Yan M."/>
            <person name="Daum C."/>
            <person name="Ng V."/>
            <person name="Clum A."/>
            <person name="Steindorff A."/>
            <person name="Ohm R.A."/>
            <person name="Martin F."/>
            <person name="Silar P."/>
            <person name="Natvig D.O."/>
            <person name="Lalanne C."/>
            <person name="Gautier V."/>
            <person name="Ament-Velasquez S.L."/>
            <person name="Kruys A."/>
            <person name="Hutchinson M.I."/>
            <person name="Powell A.J."/>
            <person name="Barry K."/>
            <person name="Miller A.N."/>
            <person name="Grigoriev I.V."/>
            <person name="Debuchy R."/>
            <person name="Gladieux P."/>
            <person name="Hiltunen Thoren M."/>
            <person name="Johannesson H."/>
        </authorList>
    </citation>
    <scope>NUCLEOTIDE SEQUENCE</scope>
    <source>
        <strain evidence="6">PSN324</strain>
    </source>
</reference>
<evidence type="ECO:0000256" key="1">
    <source>
        <dbReference type="ARBA" id="ARBA00004167"/>
    </source>
</evidence>
<dbReference type="Proteomes" id="UP001321749">
    <property type="component" value="Unassembled WGS sequence"/>
</dbReference>
<reference evidence="6" key="2">
    <citation type="submission" date="2023-06" db="EMBL/GenBank/DDBJ databases">
        <authorList>
            <consortium name="Lawrence Berkeley National Laboratory"/>
            <person name="Mondo S.J."/>
            <person name="Hensen N."/>
            <person name="Bonometti L."/>
            <person name="Westerberg I."/>
            <person name="Brannstrom I.O."/>
            <person name="Guillou S."/>
            <person name="Cros-Aarteil S."/>
            <person name="Calhoun S."/>
            <person name="Haridas S."/>
            <person name="Kuo A."/>
            <person name="Pangilinan J."/>
            <person name="Riley R."/>
            <person name="Labutti K."/>
            <person name="Andreopoulos B."/>
            <person name="Lipzen A."/>
            <person name="Chen C."/>
            <person name="Yanf M."/>
            <person name="Daum C."/>
            <person name="Ng V."/>
            <person name="Clum A."/>
            <person name="Steindorff A."/>
            <person name="Ohm R."/>
            <person name="Martin F."/>
            <person name="Silar P."/>
            <person name="Natvig D."/>
            <person name="Lalanne C."/>
            <person name="Gautier V."/>
            <person name="Ament-Velasquez S.L."/>
            <person name="Kruys A."/>
            <person name="Hutchinson M.I."/>
            <person name="Powell A.J."/>
            <person name="Barry K."/>
            <person name="Miller A.N."/>
            <person name="Grigoriev I.V."/>
            <person name="Debuchy R."/>
            <person name="Gladieux P."/>
            <person name="Thoren M.H."/>
            <person name="Johannesson H."/>
        </authorList>
    </citation>
    <scope>NUCLEOTIDE SEQUENCE</scope>
    <source>
        <strain evidence="6">PSN324</strain>
    </source>
</reference>
<dbReference type="PANTHER" id="PTHR15407">
    <property type="entry name" value="FUKUTIN-RELATED"/>
    <property type="match status" value="1"/>
</dbReference>
<dbReference type="AlphaFoldDB" id="A0AAV9HJD2"/>
<proteinExistence type="predicted"/>
<keyword evidence="3" id="KW-1133">Transmembrane helix</keyword>
<evidence type="ECO:0000313" key="6">
    <source>
        <dbReference type="EMBL" id="KAK4459946.1"/>
    </source>
</evidence>
<dbReference type="Pfam" id="PF04991">
    <property type="entry name" value="LicD"/>
    <property type="match status" value="2"/>
</dbReference>
<name>A0AAV9HJD2_9PEZI</name>
<comment type="caution">
    <text evidence="6">The sequence shown here is derived from an EMBL/GenBank/DDBJ whole genome shotgun (WGS) entry which is preliminary data.</text>
</comment>
<evidence type="ECO:0000256" key="2">
    <source>
        <dbReference type="ARBA" id="ARBA00022692"/>
    </source>
</evidence>